<comment type="similarity">
    <text evidence="1">Belongs to the RecJ family.</text>
</comment>
<evidence type="ECO:0000259" key="6">
    <source>
        <dbReference type="Pfam" id="PF01368"/>
    </source>
</evidence>
<dbReference type="Gene3D" id="3.10.310.30">
    <property type="match status" value="1"/>
</dbReference>
<gene>
    <name evidence="10" type="primary">recJ</name>
    <name evidence="10" type="ORF">EIM92_10580</name>
</gene>
<dbReference type="InterPro" id="IPR038763">
    <property type="entry name" value="DHH_sf"/>
</dbReference>
<evidence type="ECO:0000259" key="8">
    <source>
        <dbReference type="Pfam" id="PF10141"/>
    </source>
</evidence>
<keyword evidence="5 10" id="KW-0269">Exonuclease</keyword>
<reference evidence="10 11" key="1">
    <citation type="submission" date="2018-11" db="EMBL/GenBank/DDBJ databases">
        <title>Genome sequencing of Paenibacillus lentus DSM25539(T).</title>
        <authorList>
            <person name="Kook J.-K."/>
            <person name="Park S.-N."/>
            <person name="Lim Y.K."/>
        </authorList>
    </citation>
    <scope>NUCLEOTIDE SEQUENCE [LARGE SCALE GENOMIC DNA]</scope>
    <source>
        <strain evidence="10 11">DSM 25539</strain>
    </source>
</reference>
<dbReference type="InterPro" id="IPR003156">
    <property type="entry name" value="DHHA1_dom"/>
</dbReference>
<evidence type="ECO:0000256" key="2">
    <source>
        <dbReference type="ARBA" id="ARBA00019841"/>
    </source>
</evidence>
<sequence length="806" mass="89838">MLHPKYRWVGLHREDSVASLLGEQLEIPKILASLLVNRGIQDVQEARRFLQGTMSDLHDPFLLSGMQEAVARIRRAIEQDEQILIYGDYDADGVSSTALMICLMRHLNARYEYYIPHRSKEGYGLHIAALEPFVERGFTLIITVDTGISAVEQIAYARAAGVDVIVTDHHEPPETLPEAYALVNPKLPYCPYPFKGLAGVGVAYKLATALLGDHTPAAWTELVTLGTIADLMPLTDENRILVANGLKAMSYSSFPGITALMGVSGYAKKATEEVSSNHVAFGLAPRINASGRMSYADQAVALLTTENIEEAEKIAEDLDILNKERQLLVDRIVQEAVAQLAEKEAEGSIPHVIVLAGEGWNPGVIGIVASKILDRYYRPTLVLGIDPATGICKGSARSIPGFDMYEALTHCKSLLEHYGGHPSAAGMTLQREQLNHLEEQLNRYAEGVLREEHFVPIMQTDLECSLSDISLPVIEQMEGLAPFGMGNTCPRLLIRGAKLIESRALGKEGKHMKLLLSQNGTVMEAVAFGKGELLSQLTEQARVDVVAEASINEWNGSRKPQLVIQDLAVPHIQVFDHRGSRYPVNKMNEVRSNLIERQSLEQHMIAVVTMEDSNALKNYELNDTPCWIYDKDVGVIPSNTAAFKNGQSRDDIKILFVLELPESPEIWHKMMGSFSALERVYLFHSARDKQEALHPPSREQFKQIYALLKHQVTAPVNEEELISSLIQRTRLSRRMLVMTLEIFEELGFIYRQMGTVMMNQAPAKRALDSSRRYLELEGLAEMEQILHHAGIPQITQWLMTNQQNVS</sequence>
<evidence type="ECO:0000259" key="9">
    <source>
        <dbReference type="Pfam" id="PF17768"/>
    </source>
</evidence>
<dbReference type="InterPro" id="IPR041122">
    <property type="entry name" value="RecJ_OB"/>
</dbReference>
<feature type="domain" description="DDH" evidence="6">
    <location>
        <begin position="82"/>
        <end position="227"/>
    </location>
</feature>
<dbReference type="GO" id="GO:0006310">
    <property type="term" value="P:DNA recombination"/>
    <property type="evidence" value="ECO:0007669"/>
    <property type="project" value="InterPro"/>
</dbReference>
<dbReference type="PANTHER" id="PTHR30255:SF2">
    <property type="entry name" value="SINGLE-STRANDED-DNA-SPECIFIC EXONUCLEASE RECJ"/>
    <property type="match status" value="1"/>
</dbReference>
<dbReference type="Pfam" id="PF02272">
    <property type="entry name" value="DHHA1"/>
    <property type="match status" value="1"/>
</dbReference>
<dbReference type="PANTHER" id="PTHR30255">
    <property type="entry name" value="SINGLE-STRANDED-DNA-SPECIFIC EXONUCLEASE RECJ"/>
    <property type="match status" value="1"/>
</dbReference>
<dbReference type="SUPFAM" id="SSF64182">
    <property type="entry name" value="DHH phosphoesterases"/>
    <property type="match status" value="1"/>
</dbReference>
<organism evidence="10 11">
    <name type="scientific">Paenibacillus lentus</name>
    <dbReference type="NCBI Taxonomy" id="1338368"/>
    <lineage>
        <taxon>Bacteria</taxon>
        <taxon>Bacillati</taxon>
        <taxon>Bacillota</taxon>
        <taxon>Bacilli</taxon>
        <taxon>Bacillales</taxon>
        <taxon>Paenibacillaceae</taxon>
        <taxon>Paenibacillus</taxon>
    </lineage>
</organism>
<dbReference type="InterPro" id="IPR018779">
    <property type="entry name" value="RecJ_C"/>
</dbReference>
<keyword evidence="11" id="KW-1185">Reference proteome</keyword>
<dbReference type="OrthoDB" id="9809852at2"/>
<keyword evidence="3" id="KW-0540">Nuclease</keyword>
<evidence type="ECO:0000259" key="7">
    <source>
        <dbReference type="Pfam" id="PF02272"/>
    </source>
</evidence>
<dbReference type="Proteomes" id="UP000273145">
    <property type="component" value="Chromosome"/>
</dbReference>
<feature type="domain" description="RecJ OB" evidence="9">
    <location>
        <begin position="460"/>
        <end position="566"/>
    </location>
</feature>
<dbReference type="InterPro" id="IPR004610">
    <property type="entry name" value="RecJ"/>
</dbReference>
<dbReference type="Gene3D" id="3.90.1640.30">
    <property type="match status" value="1"/>
</dbReference>
<feature type="domain" description="Single-stranded-DNA-specific exonuclease RecJ C-terminal" evidence="8">
    <location>
        <begin position="573"/>
        <end position="798"/>
    </location>
</feature>
<dbReference type="EMBL" id="CP034248">
    <property type="protein sequence ID" value="AZK46542.1"/>
    <property type="molecule type" value="Genomic_DNA"/>
</dbReference>
<dbReference type="Pfam" id="PF10141">
    <property type="entry name" value="ssDNA-exonuc_C"/>
    <property type="match status" value="1"/>
</dbReference>
<dbReference type="GO" id="GO:0006281">
    <property type="term" value="P:DNA repair"/>
    <property type="evidence" value="ECO:0007669"/>
    <property type="project" value="InterPro"/>
</dbReference>
<dbReference type="GO" id="GO:0008409">
    <property type="term" value="F:5'-3' exonuclease activity"/>
    <property type="evidence" value="ECO:0007669"/>
    <property type="project" value="InterPro"/>
</dbReference>
<dbReference type="AlphaFoldDB" id="A0A3Q8SB01"/>
<dbReference type="KEGG" id="plen:EIM92_10580"/>
<dbReference type="Pfam" id="PF01368">
    <property type="entry name" value="DHH"/>
    <property type="match status" value="1"/>
</dbReference>
<feature type="domain" description="DHHA1" evidence="7">
    <location>
        <begin position="352"/>
        <end position="445"/>
    </location>
</feature>
<dbReference type="InterPro" id="IPR001667">
    <property type="entry name" value="DDH_dom"/>
</dbReference>
<evidence type="ECO:0000256" key="5">
    <source>
        <dbReference type="ARBA" id="ARBA00022839"/>
    </source>
</evidence>
<evidence type="ECO:0000313" key="11">
    <source>
        <dbReference type="Proteomes" id="UP000273145"/>
    </source>
</evidence>
<name>A0A3Q8SB01_9BACL</name>
<accession>A0A3Q8SB01</accession>
<protein>
    <recommendedName>
        <fullName evidence="2">Single-stranded-DNA-specific exonuclease RecJ</fullName>
    </recommendedName>
</protein>
<dbReference type="InterPro" id="IPR051673">
    <property type="entry name" value="SSDNA_exonuclease_RecJ"/>
</dbReference>
<keyword evidence="4" id="KW-0378">Hydrolase</keyword>
<evidence type="ECO:0000256" key="1">
    <source>
        <dbReference type="ARBA" id="ARBA00005915"/>
    </source>
</evidence>
<dbReference type="Pfam" id="PF17768">
    <property type="entry name" value="RecJ_OB"/>
    <property type="match status" value="1"/>
</dbReference>
<evidence type="ECO:0000313" key="10">
    <source>
        <dbReference type="EMBL" id="AZK46542.1"/>
    </source>
</evidence>
<dbReference type="NCBIfam" id="TIGR00644">
    <property type="entry name" value="recJ"/>
    <property type="match status" value="1"/>
</dbReference>
<evidence type="ECO:0000256" key="3">
    <source>
        <dbReference type="ARBA" id="ARBA00022722"/>
    </source>
</evidence>
<proteinExistence type="inferred from homology"/>
<dbReference type="RefSeq" id="WP_125082598.1">
    <property type="nucleotide sequence ID" value="NZ_CP034248.1"/>
</dbReference>
<dbReference type="GO" id="GO:0003676">
    <property type="term" value="F:nucleic acid binding"/>
    <property type="evidence" value="ECO:0007669"/>
    <property type="project" value="InterPro"/>
</dbReference>
<evidence type="ECO:0000256" key="4">
    <source>
        <dbReference type="ARBA" id="ARBA00022801"/>
    </source>
</evidence>